<evidence type="ECO:0000313" key="8">
    <source>
        <dbReference type="EMBL" id="KAL1561850.1"/>
    </source>
</evidence>
<evidence type="ECO:0000256" key="4">
    <source>
        <dbReference type="ARBA" id="ARBA00023136"/>
    </source>
</evidence>
<feature type="transmembrane region" description="Helical" evidence="6">
    <location>
        <begin position="87"/>
        <end position="108"/>
    </location>
</feature>
<feature type="domain" description="SUN" evidence="7">
    <location>
        <begin position="268"/>
        <end position="431"/>
    </location>
</feature>
<dbReference type="Gene3D" id="2.60.120.260">
    <property type="entry name" value="Galactose-binding domain-like"/>
    <property type="match status" value="1"/>
</dbReference>
<evidence type="ECO:0000313" key="9">
    <source>
        <dbReference type="Proteomes" id="UP001567538"/>
    </source>
</evidence>
<dbReference type="PROSITE" id="PS51469">
    <property type="entry name" value="SUN"/>
    <property type="match status" value="1"/>
</dbReference>
<name>A0ABD1HZE0_SALDI</name>
<sequence>MSASTVSVSAHQGPITRRRAVEKNLPSGGSDFAAAAAVITESETRDARLTNAGDTAAAILRDARKTSSAQIQAKKSGAAKKPTKPRWLTVVSILTKNLALVVVLLGFVQMVRWTVMNSGGDIGDLSIMSGDFEGKLSEVEKFVTKTMKAMQVQMNALDHKVEDGISSLRKEFDEKIERKDAEVNLKLKALDVRSDAFEKFMDGFGSKSLLSKEEFSEFFEEFKKTRKGDMTEVNVDDIRKYAREVVLKEIEKHAADGLGMVDYALVSGGARVVKHSEPYGGKSGGSAGWLLQRNRVSAEAERMIRPSFGEPGQCFALKGGSGFVEIRLRTAIVPEAVTLEHVAKSVAYDRSSAPKHCRVSGWLQTDPEIVTEKMFLLTEFTYDLQKSNAQTYKLESSASNLVDIIRLDFTSNHGSASHTCIYRLRVHGREPSPVPALETQS</sequence>
<dbReference type="EMBL" id="JBEAFC010000003">
    <property type="protein sequence ID" value="KAL1561850.1"/>
    <property type="molecule type" value="Genomic_DNA"/>
</dbReference>
<organism evidence="8 9">
    <name type="scientific">Salvia divinorum</name>
    <name type="common">Maria pastora</name>
    <name type="synonym">Diviner's sage</name>
    <dbReference type="NCBI Taxonomy" id="28513"/>
    <lineage>
        <taxon>Eukaryota</taxon>
        <taxon>Viridiplantae</taxon>
        <taxon>Streptophyta</taxon>
        <taxon>Embryophyta</taxon>
        <taxon>Tracheophyta</taxon>
        <taxon>Spermatophyta</taxon>
        <taxon>Magnoliopsida</taxon>
        <taxon>eudicotyledons</taxon>
        <taxon>Gunneridae</taxon>
        <taxon>Pentapetalae</taxon>
        <taxon>asterids</taxon>
        <taxon>lamiids</taxon>
        <taxon>Lamiales</taxon>
        <taxon>Lamiaceae</taxon>
        <taxon>Nepetoideae</taxon>
        <taxon>Mentheae</taxon>
        <taxon>Salviinae</taxon>
        <taxon>Salvia</taxon>
        <taxon>Salvia subgen. Calosphace</taxon>
    </lineage>
</organism>
<feature type="compositionally biased region" description="Polar residues" evidence="5">
    <location>
        <begin position="1"/>
        <end position="10"/>
    </location>
</feature>
<evidence type="ECO:0000256" key="6">
    <source>
        <dbReference type="SAM" id="Phobius"/>
    </source>
</evidence>
<dbReference type="PANTHER" id="PTHR12911:SF8">
    <property type="entry name" value="KLAROID PROTEIN-RELATED"/>
    <property type="match status" value="1"/>
</dbReference>
<keyword evidence="9" id="KW-1185">Reference proteome</keyword>
<dbReference type="Pfam" id="PF07738">
    <property type="entry name" value="Sad1_UNC"/>
    <property type="match status" value="1"/>
</dbReference>
<keyword evidence="4 6" id="KW-0472">Membrane</keyword>
<gene>
    <name evidence="8" type="ORF">AAHA92_04504</name>
</gene>
<dbReference type="PANTHER" id="PTHR12911">
    <property type="entry name" value="SAD1/UNC-84-LIKE PROTEIN-RELATED"/>
    <property type="match status" value="1"/>
</dbReference>
<accession>A0ABD1HZE0</accession>
<proteinExistence type="predicted"/>
<evidence type="ECO:0000256" key="5">
    <source>
        <dbReference type="SAM" id="MobiDB-lite"/>
    </source>
</evidence>
<keyword evidence="3 6" id="KW-1133">Transmembrane helix</keyword>
<evidence type="ECO:0000256" key="1">
    <source>
        <dbReference type="ARBA" id="ARBA00004370"/>
    </source>
</evidence>
<comment type="caution">
    <text evidence="8">The sequence shown here is derived from an EMBL/GenBank/DDBJ whole genome shotgun (WGS) entry which is preliminary data.</text>
</comment>
<evidence type="ECO:0000256" key="2">
    <source>
        <dbReference type="ARBA" id="ARBA00022692"/>
    </source>
</evidence>
<dbReference type="InterPro" id="IPR012919">
    <property type="entry name" value="SUN_dom"/>
</dbReference>
<protein>
    <submittedName>
        <fullName evidence="8">SUN domain-containing protein 1-like</fullName>
    </submittedName>
</protein>
<evidence type="ECO:0000256" key="3">
    <source>
        <dbReference type="ARBA" id="ARBA00022989"/>
    </source>
</evidence>
<dbReference type="AlphaFoldDB" id="A0ABD1HZE0"/>
<dbReference type="Proteomes" id="UP001567538">
    <property type="component" value="Unassembled WGS sequence"/>
</dbReference>
<dbReference type="GO" id="GO:0016020">
    <property type="term" value="C:membrane"/>
    <property type="evidence" value="ECO:0007669"/>
    <property type="project" value="UniProtKB-SubCell"/>
</dbReference>
<feature type="region of interest" description="Disordered" evidence="5">
    <location>
        <begin position="1"/>
        <end position="21"/>
    </location>
</feature>
<dbReference type="InterPro" id="IPR045119">
    <property type="entry name" value="SUN1-5"/>
</dbReference>
<reference evidence="8 9" key="1">
    <citation type="submission" date="2024-06" db="EMBL/GenBank/DDBJ databases">
        <title>A chromosome level genome sequence of Diviner's sage (Salvia divinorum).</title>
        <authorList>
            <person name="Ford S.A."/>
            <person name="Ro D.-K."/>
            <person name="Ness R.W."/>
            <person name="Phillips M.A."/>
        </authorList>
    </citation>
    <scope>NUCLEOTIDE SEQUENCE [LARGE SCALE GENOMIC DNA]</scope>
    <source>
        <strain evidence="8">SAF-2024a</strain>
        <tissue evidence="8">Leaf</tissue>
    </source>
</reference>
<keyword evidence="2 6" id="KW-0812">Transmembrane</keyword>
<comment type="subcellular location">
    <subcellularLocation>
        <location evidence="1">Membrane</location>
    </subcellularLocation>
</comment>
<dbReference type="GO" id="GO:0005635">
    <property type="term" value="C:nuclear envelope"/>
    <property type="evidence" value="ECO:0007669"/>
    <property type="project" value="UniProtKB-ARBA"/>
</dbReference>
<evidence type="ECO:0000259" key="7">
    <source>
        <dbReference type="PROSITE" id="PS51469"/>
    </source>
</evidence>